<keyword evidence="3" id="KW-1185">Reference proteome</keyword>
<feature type="domain" description="HNH nuclease" evidence="1">
    <location>
        <begin position="57"/>
        <end position="107"/>
    </location>
</feature>
<accession>A0A4Z0H054</accession>
<dbReference type="RefSeq" id="WP_135326241.1">
    <property type="nucleotide sequence ID" value="NZ_SRJC01000001.1"/>
</dbReference>
<reference evidence="2 3" key="1">
    <citation type="journal article" date="2003" name="Int. J. Syst. Evol. Microbiol.">
        <title>Halobacillus salinus sp. nov., isolated from a salt lake on the coast of the East Sea in Korea.</title>
        <authorList>
            <person name="Yoon J.H."/>
            <person name="Kang K.H."/>
            <person name="Park Y.H."/>
        </authorList>
    </citation>
    <scope>NUCLEOTIDE SEQUENCE [LARGE SCALE GENOMIC DNA]</scope>
    <source>
        <strain evidence="2 3">HSL-3</strain>
    </source>
</reference>
<name>A0A4Z0H054_9BACI</name>
<proteinExistence type="predicted"/>
<organism evidence="2 3">
    <name type="scientific">Halobacillus salinus</name>
    <dbReference type="NCBI Taxonomy" id="192814"/>
    <lineage>
        <taxon>Bacteria</taxon>
        <taxon>Bacillati</taxon>
        <taxon>Bacillota</taxon>
        <taxon>Bacilli</taxon>
        <taxon>Bacillales</taxon>
        <taxon>Bacillaceae</taxon>
        <taxon>Halobacillus</taxon>
    </lineage>
</organism>
<evidence type="ECO:0000259" key="1">
    <source>
        <dbReference type="Pfam" id="PF13391"/>
    </source>
</evidence>
<evidence type="ECO:0000313" key="3">
    <source>
        <dbReference type="Proteomes" id="UP000297982"/>
    </source>
</evidence>
<dbReference type="Proteomes" id="UP000297982">
    <property type="component" value="Unassembled WGS sequence"/>
</dbReference>
<dbReference type="InterPro" id="IPR003615">
    <property type="entry name" value="HNH_nuc"/>
</dbReference>
<dbReference type="EMBL" id="SRJC01000001">
    <property type="protein sequence ID" value="TGB03510.1"/>
    <property type="molecule type" value="Genomic_DNA"/>
</dbReference>
<protein>
    <recommendedName>
        <fullName evidence="1">HNH nuclease domain-containing protein</fullName>
    </recommendedName>
</protein>
<dbReference type="Pfam" id="PF13391">
    <property type="entry name" value="HNH_2"/>
    <property type="match status" value="1"/>
</dbReference>
<sequence>MTISEIAGTLLEEHFPETYHNELLDKVGLNVGIRTYRKRDFAFRKKYLRLMKNAVQCVFKSKINDSLVGVEAAHIKWHQAYGPDTEENGLALCSLHHKLFDKGIFTVRADRMIEVSEKASRMGPYKELMTDFNQDYIRRPSLDLFLPDAGFTEWHVREVYKGY</sequence>
<gene>
    <name evidence="2" type="ORF">E4663_00460</name>
</gene>
<dbReference type="AlphaFoldDB" id="A0A4Z0H054"/>
<evidence type="ECO:0000313" key="2">
    <source>
        <dbReference type="EMBL" id="TGB03510.1"/>
    </source>
</evidence>
<comment type="caution">
    <text evidence="2">The sequence shown here is derived from an EMBL/GenBank/DDBJ whole genome shotgun (WGS) entry which is preliminary data.</text>
</comment>